<feature type="domain" description="Casparian strip membrane protein" evidence="9">
    <location>
        <begin position="36"/>
        <end position="180"/>
    </location>
</feature>
<protein>
    <recommendedName>
        <fullName evidence="8">CASP-like protein</fullName>
    </recommendedName>
</protein>
<dbReference type="InterPro" id="IPR006702">
    <property type="entry name" value="CASP_dom"/>
</dbReference>
<dbReference type="AlphaFoldDB" id="A0A8T0IEC1"/>
<evidence type="ECO:0000256" key="1">
    <source>
        <dbReference type="ARBA" id="ARBA00004651"/>
    </source>
</evidence>
<evidence type="ECO:0000259" key="9">
    <source>
        <dbReference type="Pfam" id="PF04535"/>
    </source>
</evidence>
<evidence type="ECO:0000256" key="8">
    <source>
        <dbReference type="RuleBase" id="RU361233"/>
    </source>
</evidence>
<sequence>MSEPVVIVPRKGVYVGDGDGDGHFERRYHRRRSFHACANLLLRLLTAGATAAAVIVMLKANQRRDTVYGFFHARWEDYPAYKWFIIANAVVFVYAVLGAIVALLSLISRRGPLSYSASAWLTLVFDFLAASMLISAASAALAVDLIARKGQSIWPTWCNYTSRFCDYAQGAIIASFIGFYFLALSTLLAASALRYLARRRHL</sequence>
<keyword evidence="5 8" id="KW-0812">Transmembrane</keyword>
<evidence type="ECO:0000256" key="5">
    <source>
        <dbReference type="ARBA" id="ARBA00022692"/>
    </source>
</evidence>
<keyword evidence="6 8" id="KW-1133">Transmembrane helix</keyword>
<keyword evidence="7 8" id="KW-0472">Membrane</keyword>
<evidence type="ECO:0000256" key="2">
    <source>
        <dbReference type="ARBA" id="ARBA00007651"/>
    </source>
</evidence>
<name>A0A8T0IEC1_CERPU</name>
<gene>
    <name evidence="10" type="ORF">KC19_4G234200</name>
</gene>
<dbReference type="GO" id="GO:0005886">
    <property type="term" value="C:plasma membrane"/>
    <property type="evidence" value="ECO:0007669"/>
    <property type="project" value="UniProtKB-SubCell"/>
</dbReference>
<dbReference type="Proteomes" id="UP000822688">
    <property type="component" value="Chromosome 4"/>
</dbReference>
<feature type="transmembrane region" description="Helical" evidence="8">
    <location>
        <begin position="167"/>
        <end position="193"/>
    </location>
</feature>
<reference evidence="10" key="1">
    <citation type="submission" date="2020-06" db="EMBL/GenBank/DDBJ databases">
        <title>WGS assembly of Ceratodon purpureus strain R40.</title>
        <authorList>
            <person name="Carey S.B."/>
            <person name="Jenkins J."/>
            <person name="Shu S."/>
            <person name="Lovell J.T."/>
            <person name="Sreedasyam A."/>
            <person name="Maumus F."/>
            <person name="Tiley G.P."/>
            <person name="Fernandez-Pozo N."/>
            <person name="Barry K."/>
            <person name="Chen C."/>
            <person name="Wang M."/>
            <person name="Lipzen A."/>
            <person name="Daum C."/>
            <person name="Saski C.A."/>
            <person name="Payton A.C."/>
            <person name="Mcbreen J.C."/>
            <person name="Conrad R.E."/>
            <person name="Kollar L.M."/>
            <person name="Olsson S."/>
            <person name="Huttunen S."/>
            <person name="Landis J.B."/>
            <person name="Wickett N.J."/>
            <person name="Johnson M.G."/>
            <person name="Rensing S.A."/>
            <person name="Grimwood J."/>
            <person name="Schmutz J."/>
            <person name="Mcdaniel S.F."/>
        </authorList>
    </citation>
    <scope>NUCLEOTIDE SEQUENCE</scope>
    <source>
        <strain evidence="10">R40</strain>
    </source>
</reference>
<dbReference type="PANTHER" id="PTHR33573">
    <property type="entry name" value="CASP-LIKE PROTEIN 4A4"/>
    <property type="match status" value="1"/>
</dbReference>
<accession>A0A8T0IEC1</accession>
<dbReference type="EMBL" id="CM026424">
    <property type="protein sequence ID" value="KAG0581227.1"/>
    <property type="molecule type" value="Genomic_DNA"/>
</dbReference>
<feature type="transmembrane region" description="Helical" evidence="8">
    <location>
        <begin position="40"/>
        <end position="60"/>
    </location>
</feature>
<feature type="transmembrane region" description="Helical" evidence="8">
    <location>
        <begin position="119"/>
        <end position="147"/>
    </location>
</feature>
<evidence type="ECO:0000256" key="4">
    <source>
        <dbReference type="ARBA" id="ARBA00022475"/>
    </source>
</evidence>
<evidence type="ECO:0000313" key="10">
    <source>
        <dbReference type="EMBL" id="KAG0581227.1"/>
    </source>
</evidence>
<organism evidence="10 11">
    <name type="scientific">Ceratodon purpureus</name>
    <name type="common">Fire moss</name>
    <name type="synonym">Dicranum purpureum</name>
    <dbReference type="NCBI Taxonomy" id="3225"/>
    <lineage>
        <taxon>Eukaryota</taxon>
        <taxon>Viridiplantae</taxon>
        <taxon>Streptophyta</taxon>
        <taxon>Embryophyta</taxon>
        <taxon>Bryophyta</taxon>
        <taxon>Bryophytina</taxon>
        <taxon>Bryopsida</taxon>
        <taxon>Dicranidae</taxon>
        <taxon>Pseudoditrichales</taxon>
        <taxon>Ditrichaceae</taxon>
        <taxon>Ceratodon</taxon>
    </lineage>
</organism>
<dbReference type="OrthoDB" id="1906221at2759"/>
<keyword evidence="4 8" id="KW-1003">Cell membrane</keyword>
<comment type="similarity">
    <text evidence="2 8">Belongs to the Casparian strip membrane proteins (CASP) family.</text>
</comment>
<dbReference type="NCBIfam" id="TIGR01569">
    <property type="entry name" value="A_tha_TIGR01569"/>
    <property type="match status" value="1"/>
</dbReference>
<evidence type="ECO:0000256" key="6">
    <source>
        <dbReference type="ARBA" id="ARBA00022989"/>
    </source>
</evidence>
<evidence type="ECO:0000256" key="7">
    <source>
        <dbReference type="ARBA" id="ARBA00023136"/>
    </source>
</evidence>
<evidence type="ECO:0000256" key="3">
    <source>
        <dbReference type="ARBA" id="ARBA00011489"/>
    </source>
</evidence>
<dbReference type="PANTHER" id="PTHR33573:SF47">
    <property type="entry name" value="CASP-LIKE PROTEIN 1U1"/>
    <property type="match status" value="1"/>
</dbReference>
<comment type="caution">
    <text evidence="10">The sequence shown here is derived from an EMBL/GenBank/DDBJ whole genome shotgun (WGS) entry which is preliminary data.</text>
</comment>
<feature type="transmembrane region" description="Helical" evidence="8">
    <location>
        <begin position="80"/>
        <end position="107"/>
    </location>
</feature>
<proteinExistence type="inferred from homology"/>
<dbReference type="InterPro" id="IPR006459">
    <property type="entry name" value="CASP/CASPL"/>
</dbReference>
<dbReference type="Pfam" id="PF04535">
    <property type="entry name" value="CASP_dom"/>
    <property type="match status" value="1"/>
</dbReference>
<keyword evidence="11" id="KW-1185">Reference proteome</keyword>
<comment type="subcellular location">
    <subcellularLocation>
        <location evidence="1 8">Cell membrane</location>
        <topology evidence="1 8">Multi-pass membrane protein</topology>
    </subcellularLocation>
</comment>
<evidence type="ECO:0000313" key="11">
    <source>
        <dbReference type="Proteomes" id="UP000822688"/>
    </source>
</evidence>
<comment type="subunit">
    <text evidence="3 8">Homodimer and heterodimers.</text>
</comment>